<evidence type="ECO:0000256" key="5">
    <source>
        <dbReference type="SAM" id="MobiDB-lite"/>
    </source>
</evidence>
<feature type="region of interest" description="Disordered" evidence="5">
    <location>
        <begin position="199"/>
        <end position="243"/>
    </location>
</feature>
<dbReference type="InterPro" id="IPR051212">
    <property type="entry name" value="Type-I_RE_S_subunit"/>
</dbReference>
<dbReference type="InterPro" id="IPR037238">
    <property type="entry name" value="YbiA-like_sf"/>
</dbReference>
<reference evidence="7 8" key="1">
    <citation type="submission" date="2015-07" db="EMBL/GenBank/DDBJ databases">
        <authorList>
            <person name="Noorani M."/>
        </authorList>
    </citation>
    <scope>NUCLEOTIDE SEQUENCE [LARGE SCALE GENOMIC DNA]</scope>
    <source>
        <strain evidence="7 8">KCTC 42284</strain>
    </source>
</reference>
<dbReference type="Gene3D" id="1.10.287.1120">
    <property type="entry name" value="Bipartite methylase S protein"/>
    <property type="match status" value="1"/>
</dbReference>
<dbReference type="AlphaFoldDB" id="A0A0K0XZY0"/>
<dbReference type="InterPro" id="IPR044946">
    <property type="entry name" value="Restrct_endonuc_typeI_TRD_sf"/>
</dbReference>
<dbReference type="EMBL" id="CP012154">
    <property type="protein sequence ID" value="AKS43215.1"/>
    <property type="molecule type" value="Genomic_DNA"/>
</dbReference>
<evidence type="ECO:0000256" key="4">
    <source>
        <dbReference type="ARBA" id="ARBA00023125"/>
    </source>
</evidence>
<evidence type="ECO:0000259" key="6">
    <source>
        <dbReference type="Pfam" id="PF08719"/>
    </source>
</evidence>
<name>A0A0K0XZY0_9GAMM</name>
<dbReference type="STRING" id="1579979.WM2015_2858"/>
<feature type="domain" description="NADAR" evidence="6">
    <location>
        <begin position="20"/>
        <end position="164"/>
    </location>
</feature>
<dbReference type="PANTHER" id="PTHR43140">
    <property type="entry name" value="TYPE-1 RESTRICTION ENZYME ECOKI SPECIFICITY PROTEIN"/>
    <property type="match status" value="1"/>
</dbReference>
<dbReference type="PATRIC" id="fig|1579979.3.peg.2923"/>
<evidence type="ECO:0000256" key="2">
    <source>
        <dbReference type="ARBA" id="ARBA00000751"/>
    </source>
</evidence>
<keyword evidence="8" id="KW-1185">Reference proteome</keyword>
<evidence type="ECO:0000313" key="7">
    <source>
        <dbReference type="EMBL" id="AKS43215.1"/>
    </source>
</evidence>
<evidence type="ECO:0000313" key="8">
    <source>
        <dbReference type="Proteomes" id="UP000066624"/>
    </source>
</evidence>
<dbReference type="Gene3D" id="1.10.357.40">
    <property type="entry name" value="YbiA-like"/>
    <property type="match status" value="1"/>
</dbReference>
<dbReference type="InterPro" id="IPR012816">
    <property type="entry name" value="NADAR"/>
</dbReference>
<dbReference type="GO" id="GO:0003677">
    <property type="term" value="F:DNA binding"/>
    <property type="evidence" value="ECO:0007669"/>
    <property type="project" value="UniProtKB-KW"/>
</dbReference>
<dbReference type="Proteomes" id="UP000066624">
    <property type="component" value="Chromosome"/>
</dbReference>
<dbReference type="KEGG" id="wma:WM2015_2858"/>
<dbReference type="OrthoDB" id="9798929at2"/>
<keyword evidence="3" id="KW-0680">Restriction system</keyword>
<dbReference type="SUPFAM" id="SSF143990">
    <property type="entry name" value="YbiA-like"/>
    <property type="match status" value="1"/>
</dbReference>
<organism evidence="7 8">
    <name type="scientific">Wenzhouxiangella marina</name>
    <dbReference type="NCBI Taxonomy" id="1579979"/>
    <lineage>
        <taxon>Bacteria</taxon>
        <taxon>Pseudomonadati</taxon>
        <taxon>Pseudomonadota</taxon>
        <taxon>Gammaproteobacteria</taxon>
        <taxon>Chromatiales</taxon>
        <taxon>Wenzhouxiangellaceae</taxon>
        <taxon>Wenzhouxiangella</taxon>
    </lineage>
</organism>
<dbReference type="Gene3D" id="3.90.220.20">
    <property type="entry name" value="DNA methylase specificity domains"/>
    <property type="match status" value="2"/>
</dbReference>
<accession>A0A0K0XZY0</accession>
<sequence>MRAMSADQTRTYRREECIVFLKTDEPFGGLSNMAGGFPLCVNGLEIRTSEALYQACRFPHLPEVQKLIIVQKSPMTAKMKSKPHRKHSRPDWDRVRVKIMRWCLRVKLAQNWATFSTLLQETGDRPIVEESRKDAFWGAKPVDADTLVGMNVLGRLLMELRAAIEGEGREALLKVDSLDIPGFRLAGHPIETVIAENPAMAPTEPLDQSPRPGEASSPREYQPSLFDSPKGPDTMVRDSAAEQHARAGIASLKPYPALKDSGVPWLGEVPEHWEVRKLRHVLRRRTERNRPDLPLLSVVREKGVIRRDTTSADENHNYIPDDLTNYKVVRPGQFAMNKMKAWQGSYGVSRYDGIVSPAYFVFDLWGVDGNFFHAAIRSRAYVPQFTRASDGVRIGQWDLAESRMREIPFLVPPLPEQAAIVRFLDHADRRIRRYVRAKQKLIKLLEEQKQAIIHRAVTRGLDPNVRLKPSGVEWVGEVPAHWEVLRLKSLISRLDQGVSPQAENRVAEAGSWGVLKAGCVNRGVFREKEHKRLPEGFIFDEKLAISEGDVLVSRASGSPHLVGSVGRVAELTSNLILSDKIFRPVFVPNARPEYMVLAMNSRYYRLQVEQAISGAEGLANNLPSSSLRRFVFAVPPVKEQLDIAESLRSAIDDVSATVERSEREIELLNEFRTRLFADAVTGKLDVREAAAKLPDLEENPGMAEPLDELAAGEAAEFDDELDVEAEEAGA</sequence>
<proteinExistence type="predicted"/>
<dbReference type="PANTHER" id="PTHR43140:SF1">
    <property type="entry name" value="TYPE I RESTRICTION ENZYME ECOKI SPECIFICITY SUBUNIT"/>
    <property type="match status" value="1"/>
</dbReference>
<evidence type="ECO:0000256" key="1">
    <source>
        <dbReference type="ARBA" id="ARBA00000022"/>
    </source>
</evidence>
<gene>
    <name evidence="7" type="ORF">WM2015_2858</name>
</gene>
<comment type="catalytic activity">
    <reaction evidence="1">
        <text>5-amino-6-(5-phospho-D-ribosylamino)uracil + H2O = 5,6-diaminouracil + D-ribose 5-phosphate</text>
        <dbReference type="Rhea" id="RHEA:55020"/>
        <dbReference type="ChEBI" id="CHEBI:15377"/>
        <dbReference type="ChEBI" id="CHEBI:46252"/>
        <dbReference type="ChEBI" id="CHEBI:58453"/>
        <dbReference type="ChEBI" id="CHEBI:78346"/>
    </reaction>
</comment>
<dbReference type="SUPFAM" id="SSF116734">
    <property type="entry name" value="DNA methylase specificity domain"/>
    <property type="match status" value="2"/>
</dbReference>
<dbReference type="GO" id="GO:0009307">
    <property type="term" value="P:DNA restriction-modification system"/>
    <property type="evidence" value="ECO:0007669"/>
    <property type="project" value="UniProtKB-KW"/>
</dbReference>
<dbReference type="REBASE" id="116667">
    <property type="entry name" value="S.Wma42284ORF2854P"/>
</dbReference>
<dbReference type="Pfam" id="PF08719">
    <property type="entry name" value="NADAR"/>
    <property type="match status" value="1"/>
</dbReference>
<evidence type="ECO:0000256" key="3">
    <source>
        <dbReference type="ARBA" id="ARBA00022747"/>
    </source>
</evidence>
<dbReference type="CDD" id="cd15457">
    <property type="entry name" value="NADAR"/>
    <property type="match status" value="1"/>
</dbReference>
<protein>
    <submittedName>
        <fullName evidence="7">Type I restriction-modification system specificity subunit</fullName>
    </submittedName>
</protein>
<keyword evidence="4" id="KW-0238">DNA-binding</keyword>
<comment type="catalytic activity">
    <reaction evidence="2">
        <text>2,5-diamino-6-hydroxy-4-(5-phosphoribosylamino)-pyrimidine + H2O = 2,5,6-triamino-4-hydroxypyrimidine + D-ribose 5-phosphate</text>
        <dbReference type="Rhea" id="RHEA:23436"/>
        <dbReference type="ChEBI" id="CHEBI:15377"/>
        <dbReference type="ChEBI" id="CHEBI:58614"/>
        <dbReference type="ChEBI" id="CHEBI:78346"/>
        <dbReference type="ChEBI" id="CHEBI:137796"/>
    </reaction>
</comment>